<dbReference type="EMBL" id="JAOPJF010000132">
    <property type="protein sequence ID" value="KAK1138730.1"/>
    <property type="molecule type" value="Genomic_DNA"/>
</dbReference>
<keyword evidence="2" id="KW-1185">Reference proteome</keyword>
<gene>
    <name evidence="1" type="ORF">N8T08_002039</name>
</gene>
<organism evidence="1 2">
    <name type="scientific">Aspergillus melleus</name>
    <dbReference type="NCBI Taxonomy" id="138277"/>
    <lineage>
        <taxon>Eukaryota</taxon>
        <taxon>Fungi</taxon>
        <taxon>Dikarya</taxon>
        <taxon>Ascomycota</taxon>
        <taxon>Pezizomycotina</taxon>
        <taxon>Eurotiomycetes</taxon>
        <taxon>Eurotiomycetidae</taxon>
        <taxon>Eurotiales</taxon>
        <taxon>Aspergillaceae</taxon>
        <taxon>Aspergillus</taxon>
        <taxon>Aspergillus subgen. Circumdati</taxon>
    </lineage>
</organism>
<protein>
    <submittedName>
        <fullName evidence="1">Uncharacterized protein</fullName>
    </submittedName>
</protein>
<reference evidence="1 2" key="1">
    <citation type="journal article" date="2023" name="ACS Omega">
        <title>Identification of the Neoaspergillic Acid Biosynthesis Gene Cluster by Establishing an In Vitro CRISPR-Ribonucleoprotein Genetic System in Aspergillus melleus.</title>
        <authorList>
            <person name="Yuan B."/>
            <person name="Grau M.F."/>
            <person name="Murata R.M."/>
            <person name="Torok T."/>
            <person name="Venkateswaran K."/>
            <person name="Stajich J.E."/>
            <person name="Wang C.C.C."/>
        </authorList>
    </citation>
    <scope>NUCLEOTIDE SEQUENCE [LARGE SCALE GENOMIC DNA]</scope>
    <source>
        <strain evidence="1 2">IMV 1140</strain>
    </source>
</reference>
<sequence>MSQEHERRIWLITGASSGLGLQLALTASSHGDTVIALTRNPSKLSTSLPHPNPLIIPYRYDPNTTSESTLTSLLTTITQTHGPIDILINNAGYILTSSITAAPTAQITAQFTTNLFSQIRLVQAIAPSMRARRQGTIACIGSIGAWTGSPAAGFYCASKAAVAIYVEALKAEMREFGVEVVCFELGFFRTGFLGEGHCVEVKGGEKQEKGEEEEAASTRAMREALKAYNGKQPGDPVKGALVMYEALTKTGQFKELKEKGESLPARLAVGRDAIAAIGESLERERGMLERWGSVIGGTDCDDVIV</sequence>
<evidence type="ECO:0000313" key="1">
    <source>
        <dbReference type="EMBL" id="KAK1138730.1"/>
    </source>
</evidence>
<comment type="caution">
    <text evidence="1">The sequence shown here is derived from an EMBL/GenBank/DDBJ whole genome shotgun (WGS) entry which is preliminary data.</text>
</comment>
<evidence type="ECO:0000313" key="2">
    <source>
        <dbReference type="Proteomes" id="UP001177260"/>
    </source>
</evidence>
<accession>A0ACC3AMH6</accession>
<dbReference type="Proteomes" id="UP001177260">
    <property type="component" value="Unassembled WGS sequence"/>
</dbReference>
<proteinExistence type="predicted"/>
<name>A0ACC3AMH6_9EURO</name>